<sequence>MNKMKKKYEPLFEPYTLNNGVKIKNRLTVAPLTIYDSGNNGELTPTAREFWRDRFNGFGMFIMPFTNVSPNGVGFESPDAFNESNLATLKEYVKISHDQGAKIIMQIGHSGYKDNRSMTRGYNVVSVSDNRRKRTRVMTTIEVQEMVKKFANAAKLGIEAGMDGVEIQGSNGWLIEQFFSGNTNSRTDNCGGSLEARMNFPLTVIDAIDRVRKQYNRPDFIIGYRFSPERPGQGFTMKDSLQLIDRLVEKPLQYVHVSLLGFYSHARRGADTSLTRMKIFHDRINGRLPLIGVGSLYTADQILDAYNTGWAEFVALGRTVMLNPNLIELIKEDREKEIQTHFDWDKKNFYRYTPAMLQAKSEGMDLARRTPHRIRH</sequence>
<dbReference type="Gene3D" id="3.20.20.70">
    <property type="entry name" value="Aldolase class I"/>
    <property type="match status" value="1"/>
</dbReference>
<dbReference type="EMBL" id="AZDB01000019">
    <property type="protein sequence ID" value="KRK42409.1"/>
    <property type="molecule type" value="Genomic_DNA"/>
</dbReference>
<keyword evidence="2" id="KW-0560">Oxidoreductase</keyword>
<dbReference type="GO" id="GO:0016491">
    <property type="term" value="F:oxidoreductase activity"/>
    <property type="evidence" value="ECO:0007669"/>
    <property type="project" value="UniProtKB-KW"/>
</dbReference>
<evidence type="ECO:0000313" key="5">
    <source>
        <dbReference type="Proteomes" id="UP000050964"/>
    </source>
</evidence>
<organism evidence="4 5">
    <name type="scientific">Companilactobacillus crustorum JCM 15951</name>
    <dbReference type="NCBI Taxonomy" id="1423737"/>
    <lineage>
        <taxon>Bacteria</taxon>
        <taxon>Bacillati</taxon>
        <taxon>Bacillota</taxon>
        <taxon>Bacilli</taxon>
        <taxon>Lactobacillales</taxon>
        <taxon>Lactobacillaceae</taxon>
        <taxon>Companilactobacillus</taxon>
    </lineage>
</organism>
<dbReference type="PANTHER" id="PTHR43656">
    <property type="entry name" value="BINDING OXIDOREDUCTASE, PUTATIVE (AFU_ORTHOLOGUE AFUA_2G08260)-RELATED"/>
    <property type="match status" value="1"/>
</dbReference>
<evidence type="ECO:0000259" key="3">
    <source>
        <dbReference type="Pfam" id="PF00724"/>
    </source>
</evidence>
<dbReference type="InterPro" id="IPR013785">
    <property type="entry name" value="Aldolase_TIM"/>
</dbReference>
<keyword evidence="1" id="KW-0285">Flavoprotein</keyword>
<dbReference type="PANTHER" id="PTHR43656:SF2">
    <property type="entry name" value="BINDING OXIDOREDUCTASE, PUTATIVE (AFU_ORTHOLOGUE AFUA_2G08260)-RELATED"/>
    <property type="match status" value="1"/>
</dbReference>
<proteinExistence type="predicted"/>
<name>A0A837RIB7_9LACO</name>
<dbReference type="InterPro" id="IPR001155">
    <property type="entry name" value="OxRdtase_FMN_N"/>
</dbReference>
<dbReference type="Proteomes" id="UP000050964">
    <property type="component" value="Unassembled WGS sequence"/>
</dbReference>
<evidence type="ECO:0000256" key="2">
    <source>
        <dbReference type="ARBA" id="ARBA00023002"/>
    </source>
</evidence>
<dbReference type="CDD" id="cd04735">
    <property type="entry name" value="OYE_like_4_FMN"/>
    <property type="match status" value="1"/>
</dbReference>
<protein>
    <submittedName>
        <fullName evidence="4">NADH oxidase</fullName>
    </submittedName>
</protein>
<dbReference type="AlphaFoldDB" id="A0A837RIB7"/>
<feature type="domain" description="NADH:flavin oxidoreductase/NADH oxidase N-terminal" evidence="3">
    <location>
        <begin position="11"/>
        <end position="337"/>
    </location>
</feature>
<comment type="caution">
    <text evidence="4">The sequence shown here is derived from an EMBL/GenBank/DDBJ whole genome shotgun (WGS) entry which is preliminary data.</text>
</comment>
<dbReference type="SUPFAM" id="SSF51395">
    <property type="entry name" value="FMN-linked oxidoreductases"/>
    <property type="match status" value="1"/>
</dbReference>
<dbReference type="InterPro" id="IPR051799">
    <property type="entry name" value="NADH_flavin_oxidoreductase"/>
</dbReference>
<dbReference type="GO" id="GO:0010181">
    <property type="term" value="F:FMN binding"/>
    <property type="evidence" value="ECO:0007669"/>
    <property type="project" value="InterPro"/>
</dbReference>
<evidence type="ECO:0000256" key="1">
    <source>
        <dbReference type="ARBA" id="ARBA00022630"/>
    </source>
</evidence>
<evidence type="ECO:0000313" key="4">
    <source>
        <dbReference type="EMBL" id="KRK42409.1"/>
    </source>
</evidence>
<reference evidence="4 5" key="1">
    <citation type="journal article" date="2015" name="Genome Announc.">
        <title>Expanding the biotechnology potential of lactobacilli through comparative genomics of 213 strains and associated genera.</title>
        <authorList>
            <person name="Sun Z."/>
            <person name="Harris H.M."/>
            <person name="McCann A."/>
            <person name="Guo C."/>
            <person name="Argimon S."/>
            <person name="Zhang W."/>
            <person name="Yang X."/>
            <person name="Jeffery I.B."/>
            <person name="Cooney J.C."/>
            <person name="Kagawa T.F."/>
            <person name="Liu W."/>
            <person name="Song Y."/>
            <person name="Salvetti E."/>
            <person name="Wrobel A."/>
            <person name="Rasinkangas P."/>
            <person name="Parkhill J."/>
            <person name="Rea M.C."/>
            <person name="O'Sullivan O."/>
            <person name="Ritari J."/>
            <person name="Douillard F.P."/>
            <person name="Paul Ross R."/>
            <person name="Yang R."/>
            <person name="Briner A.E."/>
            <person name="Felis G.E."/>
            <person name="de Vos W.M."/>
            <person name="Barrangou R."/>
            <person name="Klaenhammer T.R."/>
            <person name="Caufield P.W."/>
            <person name="Cui Y."/>
            <person name="Zhang H."/>
            <person name="O'Toole P.W."/>
        </authorList>
    </citation>
    <scope>NUCLEOTIDE SEQUENCE [LARGE SCALE GENOMIC DNA]</scope>
    <source>
        <strain evidence="4 5">JCM 15951</strain>
    </source>
</reference>
<gene>
    <name evidence="4" type="ORF">FD26_GL000615</name>
</gene>
<dbReference type="Pfam" id="PF00724">
    <property type="entry name" value="Oxidored_FMN"/>
    <property type="match status" value="1"/>
</dbReference>
<accession>A0A837RIB7</accession>